<dbReference type="SUPFAM" id="SSF48498">
    <property type="entry name" value="Tetracyclin repressor-like, C-terminal domain"/>
    <property type="match status" value="1"/>
</dbReference>
<dbReference type="EMBL" id="KB405067">
    <property type="protein sequence ID" value="EMF55924.1"/>
    <property type="molecule type" value="Genomic_DNA"/>
</dbReference>
<evidence type="ECO:0000256" key="3">
    <source>
        <dbReference type="ARBA" id="ARBA00023163"/>
    </source>
</evidence>
<feature type="region of interest" description="Disordered" evidence="5">
    <location>
        <begin position="1"/>
        <end position="28"/>
    </location>
</feature>
<gene>
    <name evidence="7" type="ORF">SBD_3237</name>
</gene>
<dbReference type="PROSITE" id="PS50977">
    <property type="entry name" value="HTH_TETR_2"/>
    <property type="match status" value="1"/>
</dbReference>
<keyword evidence="1" id="KW-0805">Transcription regulation</keyword>
<dbReference type="InterPro" id="IPR001647">
    <property type="entry name" value="HTH_TetR"/>
</dbReference>
<protein>
    <submittedName>
        <fullName evidence="7">TetR family transcriptional regulator</fullName>
    </submittedName>
</protein>
<dbReference type="GO" id="GO:0045892">
    <property type="term" value="P:negative regulation of DNA-templated transcription"/>
    <property type="evidence" value="ECO:0007669"/>
    <property type="project" value="InterPro"/>
</dbReference>
<proteinExistence type="predicted"/>
<evidence type="ECO:0000313" key="8">
    <source>
        <dbReference type="Proteomes" id="UP000030760"/>
    </source>
</evidence>
<dbReference type="Gene3D" id="1.10.357.10">
    <property type="entry name" value="Tetracycline Repressor, domain 2"/>
    <property type="match status" value="1"/>
</dbReference>
<dbReference type="Pfam" id="PF00440">
    <property type="entry name" value="TetR_N"/>
    <property type="match status" value="1"/>
</dbReference>
<dbReference type="InterPro" id="IPR004111">
    <property type="entry name" value="Repressor_TetR_C"/>
</dbReference>
<feature type="domain" description="HTH tetR-type" evidence="6">
    <location>
        <begin position="39"/>
        <end position="99"/>
    </location>
</feature>
<dbReference type="InterPro" id="IPR036271">
    <property type="entry name" value="Tet_transcr_reg_TetR-rel_C_sf"/>
</dbReference>
<evidence type="ECO:0000256" key="4">
    <source>
        <dbReference type="PROSITE-ProRule" id="PRU00335"/>
    </source>
</evidence>
<dbReference type="SUPFAM" id="SSF46689">
    <property type="entry name" value="Homeodomain-like"/>
    <property type="match status" value="1"/>
</dbReference>
<dbReference type="Gene3D" id="1.10.10.60">
    <property type="entry name" value="Homeodomain-like"/>
    <property type="match status" value="1"/>
</dbReference>
<dbReference type="AlphaFoldDB" id="M3FUN0"/>
<dbReference type="Pfam" id="PF02909">
    <property type="entry name" value="TetR_C_1"/>
    <property type="match status" value="1"/>
</dbReference>
<evidence type="ECO:0000256" key="1">
    <source>
        <dbReference type="ARBA" id="ARBA00023015"/>
    </source>
</evidence>
<evidence type="ECO:0000256" key="5">
    <source>
        <dbReference type="SAM" id="MobiDB-lite"/>
    </source>
</evidence>
<evidence type="ECO:0000313" key="7">
    <source>
        <dbReference type="EMBL" id="EMF55924.1"/>
    </source>
</evidence>
<accession>M3FUN0</accession>
<organism evidence="7 8">
    <name type="scientific">Streptomyces bottropensis ATCC 25435</name>
    <dbReference type="NCBI Taxonomy" id="1054862"/>
    <lineage>
        <taxon>Bacteria</taxon>
        <taxon>Bacillati</taxon>
        <taxon>Actinomycetota</taxon>
        <taxon>Actinomycetes</taxon>
        <taxon>Kitasatosporales</taxon>
        <taxon>Streptomycetaceae</taxon>
        <taxon>Streptomyces</taxon>
    </lineage>
</organism>
<dbReference type="InterPro" id="IPR009057">
    <property type="entry name" value="Homeodomain-like_sf"/>
</dbReference>
<evidence type="ECO:0000256" key="2">
    <source>
        <dbReference type="ARBA" id="ARBA00023125"/>
    </source>
</evidence>
<dbReference type="Proteomes" id="UP000030760">
    <property type="component" value="Unassembled WGS sequence"/>
</dbReference>
<reference evidence="8" key="1">
    <citation type="journal article" date="2013" name="Genome Announc.">
        <title>Draft Genome Sequence of Streptomyces bottropensis ATCC 25435, a Bottromycin-Producing Actinomycete.</title>
        <authorList>
            <person name="Zhang H."/>
            <person name="Zhou W."/>
            <person name="Zhuang Y."/>
            <person name="Liang X."/>
            <person name="Liu T."/>
        </authorList>
    </citation>
    <scope>NUCLEOTIDE SEQUENCE [LARGE SCALE GENOMIC DNA]</scope>
    <source>
        <strain evidence="8">ATCC 25435</strain>
    </source>
</reference>
<sequence>MVAGEEVQAAAASARRPSEGGVRVAAAGGRSTKRLQRGTLSQGLIVATALRILDQDGPDALTFQRLGKELSASATAVYRHFASRDHIMVAVAEELDRLSLDGYEPHESWTESLRDLAIRAWNTALDHPAAAALCMGRVTRGVHELRAVDAVLEAFHRGGWRGRAAVLHYQAFSNFALAMASNNAWRLVNQRFGAEVNWVQEYQPANPATYPYAEAAKEHLRSLDMTDVFHRQMDILLAALQAEAAALPRD</sequence>
<evidence type="ECO:0000259" key="6">
    <source>
        <dbReference type="PROSITE" id="PS50977"/>
    </source>
</evidence>
<keyword evidence="2 4" id="KW-0238">DNA-binding</keyword>
<dbReference type="GO" id="GO:0003677">
    <property type="term" value="F:DNA binding"/>
    <property type="evidence" value="ECO:0007669"/>
    <property type="project" value="UniProtKB-UniRule"/>
</dbReference>
<feature type="DNA-binding region" description="H-T-H motif" evidence="4">
    <location>
        <begin position="62"/>
        <end position="81"/>
    </location>
</feature>
<keyword evidence="3" id="KW-0804">Transcription</keyword>
<name>M3FUN0_9ACTN</name>